<organism evidence="1 2">
    <name type="scientific">Puccinia striiformis f. sp. tritici PST-78</name>
    <dbReference type="NCBI Taxonomy" id="1165861"/>
    <lineage>
        <taxon>Eukaryota</taxon>
        <taxon>Fungi</taxon>
        <taxon>Dikarya</taxon>
        <taxon>Basidiomycota</taxon>
        <taxon>Pucciniomycotina</taxon>
        <taxon>Pucciniomycetes</taxon>
        <taxon>Pucciniales</taxon>
        <taxon>Pucciniaceae</taxon>
        <taxon>Puccinia</taxon>
    </lineage>
</organism>
<protein>
    <submittedName>
        <fullName evidence="1">Uncharacterized protein</fullName>
    </submittedName>
</protein>
<reference evidence="2" key="1">
    <citation type="submission" date="2014-03" db="EMBL/GenBank/DDBJ databases">
        <title>The Genome Sequence of Puccinia striiformis f. sp. tritici PST-78.</title>
        <authorList>
            <consortium name="The Broad Institute Genome Sequencing Platform"/>
            <person name="Cuomo C."/>
            <person name="Hulbert S."/>
            <person name="Chen X."/>
            <person name="Walker B."/>
            <person name="Young S.K."/>
            <person name="Zeng Q."/>
            <person name="Gargeya S."/>
            <person name="Fitzgerald M."/>
            <person name="Haas B."/>
            <person name="Abouelleil A."/>
            <person name="Alvarado L."/>
            <person name="Arachchi H.M."/>
            <person name="Berlin A.M."/>
            <person name="Chapman S.B."/>
            <person name="Goldberg J."/>
            <person name="Griggs A."/>
            <person name="Gujja S."/>
            <person name="Hansen M."/>
            <person name="Howarth C."/>
            <person name="Imamovic A."/>
            <person name="Larimer J."/>
            <person name="McCowan C."/>
            <person name="Montmayeur A."/>
            <person name="Murphy C."/>
            <person name="Neiman D."/>
            <person name="Pearson M."/>
            <person name="Priest M."/>
            <person name="Roberts A."/>
            <person name="Saif S."/>
            <person name="Shea T."/>
            <person name="Sisk P."/>
            <person name="Sykes S."/>
            <person name="Wortman J."/>
            <person name="Nusbaum C."/>
            <person name="Birren B."/>
        </authorList>
    </citation>
    <scope>NUCLEOTIDE SEQUENCE [LARGE SCALE GENOMIC DNA]</scope>
    <source>
        <strain evidence="2">race PST-78</strain>
    </source>
</reference>
<accession>A0A0L0UZ40</accession>
<sequence length="89" mass="10092">MADSLPDLQELAAALPLPAKAENKIQELEKPLSGFVDEDIEDIDHWCKIKNLAQEVSNQLRNLRFRKSVGRLRSVFTRNNSASIHNLSH</sequence>
<keyword evidence="2" id="KW-1185">Reference proteome</keyword>
<dbReference type="AlphaFoldDB" id="A0A0L0UZ40"/>
<gene>
    <name evidence="1" type="ORF">PSTG_14585</name>
</gene>
<dbReference type="STRING" id="1165861.A0A0L0UZ40"/>
<dbReference type="EMBL" id="AJIL01000179">
    <property type="protein sequence ID" value="KNE91994.1"/>
    <property type="molecule type" value="Genomic_DNA"/>
</dbReference>
<evidence type="ECO:0000313" key="1">
    <source>
        <dbReference type="EMBL" id="KNE91994.1"/>
    </source>
</evidence>
<evidence type="ECO:0000313" key="2">
    <source>
        <dbReference type="Proteomes" id="UP000054564"/>
    </source>
</evidence>
<proteinExistence type="predicted"/>
<comment type="caution">
    <text evidence="1">The sequence shown here is derived from an EMBL/GenBank/DDBJ whole genome shotgun (WGS) entry which is preliminary data.</text>
</comment>
<name>A0A0L0UZ40_9BASI</name>
<dbReference type="Proteomes" id="UP000054564">
    <property type="component" value="Unassembled WGS sequence"/>
</dbReference>